<dbReference type="InterPro" id="IPR051454">
    <property type="entry name" value="RNA/ubiquinone_mod_enzymes"/>
</dbReference>
<feature type="domain" description="Peptidase U32 collagenase" evidence="1">
    <location>
        <begin position="421"/>
        <end position="525"/>
    </location>
</feature>
<protein>
    <submittedName>
        <fullName evidence="2">DUF3656 domain-containing protein</fullName>
    </submittedName>
</protein>
<keyword evidence="3" id="KW-1185">Reference proteome</keyword>
<dbReference type="Pfam" id="PF12392">
    <property type="entry name" value="DUF3656"/>
    <property type="match status" value="1"/>
</dbReference>
<dbReference type="InterPro" id="IPR001539">
    <property type="entry name" value="Peptidase_U32"/>
</dbReference>
<dbReference type="RefSeq" id="WP_349227930.1">
    <property type="nucleotide sequence ID" value="NZ_JBBNOP010000017.1"/>
</dbReference>
<comment type="caution">
    <text evidence="2">The sequence shown here is derived from an EMBL/GenBank/DDBJ whole genome shotgun (WGS) entry which is preliminary data.</text>
</comment>
<sequence>MSDMQHEPFGARPELLAPAGNAECLHAAVCAGADAVYLGVESFNARRGADNFTLETLASACDYAHLRGVSAYLTLNTAILPNEADEAMELARQAYRAGIDAFIVQDIGIAAELGRTLPEARVHISTQMNTHSAAGIEAVAALGAKRVTLARELACEEVERLTALAAQRGMETETFVHGALCVCYSGQCFMSSMIGGRSANRGLCAQACRLPYTLHNKALRKTLDAPGEHLLSPKDLCAIELLPMLVQAGVASLKIEGRMKSAEYVYAVVSVYRRALDEVLADRQRFEVREKAASDAQPVGELSVVRYEASAGDSQTLAEAFSRGFTTAYLEGRRGNDIMSYGRPNNRGVFIGRVTQARDGSVEIAAEDEIVEGDVLEFWTNKGHFAYPVERIEPAKGGVVRVPLTKKVGKGDRVFRVRSAAAKFADDANEPRIPVSGSVSLRIGKPLAMRFSSGGFSSELEGAVVEAARTKSVSEEEVREHVDRLGNLPFELVDLEVDVDEGVGVGFSQLHKLRTRALKQLEEAMLERYRERKLPRIESRSSKPPYRSNRCDVAVFATNPACARAAKRAGADLIFVPALNYKRGEAVIAGQVSGTAEQAGYPKQVAIALPTVDHDLSDQSREGVVGFDPWSYVKPGKPVLVENLGQLARAAELGSVVEAGPHIPLLNRLALESAAELGAKRVWLSPELSLHQIEALGKDSPVPLGLTIMGSQELMVTEHCLLMSQGPCSEECASCARRKSPHYLKDRKGYEFPVVTDCCGRSHLYNAVSLDVAHAVPDLIDAGVSAVMVDTALMNVEETTKAVQRAVRARDIALSGGNRVAKAGDVTSGHLFRGVK</sequence>
<proteinExistence type="predicted"/>
<dbReference type="Pfam" id="PF01136">
    <property type="entry name" value="Peptidase_U32"/>
    <property type="match status" value="2"/>
</dbReference>
<evidence type="ECO:0000259" key="1">
    <source>
        <dbReference type="Pfam" id="PF12392"/>
    </source>
</evidence>
<dbReference type="PANTHER" id="PTHR30217">
    <property type="entry name" value="PEPTIDASE U32 FAMILY"/>
    <property type="match status" value="1"/>
</dbReference>
<gene>
    <name evidence="2" type="ORF">AAA083_14365</name>
</gene>
<accession>A0ABV1JIH9</accession>
<dbReference type="InterPro" id="IPR020988">
    <property type="entry name" value="Pept_U32_collagenase"/>
</dbReference>
<dbReference type="PROSITE" id="PS01276">
    <property type="entry name" value="PEPTIDASE_U32"/>
    <property type="match status" value="1"/>
</dbReference>
<name>A0ABV1JIH9_9ACTN</name>
<dbReference type="Proteomes" id="UP001487305">
    <property type="component" value="Unassembled WGS sequence"/>
</dbReference>
<evidence type="ECO:0000313" key="2">
    <source>
        <dbReference type="EMBL" id="MEQ3364161.1"/>
    </source>
</evidence>
<dbReference type="PANTHER" id="PTHR30217:SF10">
    <property type="entry name" value="23S RRNA 5-HYDROXYCYTIDINE C2501 SYNTHASE"/>
    <property type="match status" value="1"/>
</dbReference>
<evidence type="ECO:0000313" key="3">
    <source>
        <dbReference type="Proteomes" id="UP001487305"/>
    </source>
</evidence>
<reference evidence="2 3" key="1">
    <citation type="submission" date="2024-04" db="EMBL/GenBank/DDBJ databases">
        <title>Human intestinal bacterial collection.</title>
        <authorList>
            <person name="Pauvert C."/>
            <person name="Hitch T.C.A."/>
            <person name="Clavel T."/>
        </authorList>
    </citation>
    <scope>NUCLEOTIDE SEQUENCE [LARGE SCALE GENOMIC DNA]</scope>
    <source>
        <strain evidence="2 3">CLA-KB-H42</strain>
    </source>
</reference>
<organism evidence="2 3">
    <name type="scientific">Raoultibacter massiliensis</name>
    <dbReference type="NCBI Taxonomy" id="1852371"/>
    <lineage>
        <taxon>Bacteria</taxon>
        <taxon>Bacillati</taxon>
        <taxon>Actinomycetota</taxon>
        <taxon>Coriobacteriia</taxon>
        <taxon>Eggerthellales</taxon>
        <taxon>Eggerthellaceae</taxon>
        <taxon>Raoultibacter</taxon>
    </lineage>
</organism>
<dbReference type="EMBL" id="JBBNOP010000017">
    <property type="protein sequence ID" value="MEQ3364161.1"/>
    <property type="molecule type" value="Genomic_DNA"/>
</dbReference>